<dbReference type="NCBIfam" id="TIGR00254">
    <property type="entry name" value="GGDEF"/>
    <property type="match status" value="1"/>
</dbReference>
<proteinExistence type="predicted"/>
<evidence type="ECO:0000259" key="5">
    <source>
        <dbReference type="PROSITE" id="PS50887"/>
    </source>
</evidence>
<dbReference type="InterPro" id="IPR000160">
    <property type="entry name" value="GGDEF_dom"/>
</dbReference>
<reference evidence="7" key="1">
    <citation type="submission" date="2016-06" db="EMBL/GenBank/DDBJ databases">
        <authorList>
            <person name="Radolfova-Krizova L."/>
            <person name="Nemec A."/>
        </authorList>
    </citation>
    <scope>NUCLEOTIDE SEQUENCE [LARGE SCALE GENOMIC DNA]</scope>
    <source>
        <strain evidence="7">ANC 4275</strain>
    </source>
</reference>
<comment type="caution">
    <text evidence="6">The sequence shown here is derived from an EMBL/GenBank/DDBJ whole genome shotgun (WGS) entry which is preliminary data.</text>
</comment>
<dbReference type="InterPro" id="IPR029787">
    <property type="entry name" value="Nucleotide_cyclase"/>
</dbReference>
<evidence type="ECO:0000313" key="7">
    <source>
        <dbReference type="Proteomes" id="UP000185753"/>
    </source>
</evidence>
<dbReference type="FunFam" id="3.30.70.270:FF:000001">
    <property type="entry name" value="Diguanylate cyclase domain protein"/>
    <property type="match status" value="1"/>
</dbReference>
<feature type="transmembrane region" description="Helical" evidence="4">
    <location>
        <begin position="49"/>
        <end position="69"/>
    </location>
</feature>
<dbReference type="Pfam" id="PF00990">
    <property type="entry name" value="GGDEF"/>
    <property type="match status" value="1"/>
</dbReference>
<dbReference type="STRING" id="1443941.A9J31_04855"/>
<dbReference type="AlphaFoldDB" id="A0A1A7R8K0"/>
<dbReference type="InterPro" id="IPR050469">
    <property type="entry name" value="Diguanylate_Cyclase"/>
</dbReference>
<gene>
    <name evidence="6" type="ORF">A9J31_04855</name>
</gene>
<dbReference type="PROSITE" id="PS50887">
    <property type="entry name" value="GGDEF"/>
    <property type="match status" value="1"/>
</dbReference>
<keyword evidence="4" id="KW-0472">Membrane</keyword>
<dbReference type="EMBL" id="LZDS01000025">
    <property type="protein sequence ID" value="OBX28585.1"/>
    <property type="molecule type" value="Genomic_DNA"/>
</dbReference>
<dbReference type="EC" id="2.7.7.65" evidence="2"/>
<evidence type="ECO:0000313" key="6">
    <source>
        <dbReference type="EMBL" id="OBX28585.1"/>
    </source>
</evidence>
<feature type="transmembrane region" description="Helical" evidence="4">
    <location>
        <begin position="12"/>
        <end position="29"/>
    </location>
</feature>
<dbReference type="PANTHER" id="PTHR45138:SF9">
    <property type="entry name" value="DIGUANYLATE CYCLASE DGCM-RELATED"/>
    <property type="match status" value="1"/>
</dbReference>
<feature type="domain" description="GGDEF" evidence="5">
    <location>
        <begin position="233"/>
        <end position="366"/>
    </location>
</feature>
<comment type="catalytic activity">
    <reaction evidence="3">
        <text>2 GTP = 3',3'-c-di-GMP + 2 diphosphate</text>
        <dbReference type="Rhea" id="RHEA:24898"/>
        <dbReference type="ChEBI" id="CHEBI:33019"/>
        <dbReference type="ChEBI" id="CHEBI:37565"/>
        <dbReference type="ChEBI" id="CHEBI:58805"/>
        <dbReference type="EC" id="2.7.7.65"/>
    </reaction>
</comment>
<keyword evidence="7" id="KW-1185">Reference proteome</keyword>
<dbReference type="SUPFAM" id="SSF55073">
    <property type="entry name" value="Nucleotide cyclase"/>
    <property type="match status" value="1"/>
</dbReference>
<protein>
    <recommendedName>
        <fullName evidence="2">diguanylate cyclase</fullName>
        <ecNumber evidence="2">2.7.7.65</ecNumber>
    </recommendedName>
</protein>
<dbReference type="InterPro" id="IPR043128">
    <property type="entry name" value="Rev_trsase/Diguanyl_cyclase"/>
</dbReference>
<evidence type="ECO:0000256" key="3">
    <source>
        <dbReference type="ARBA" id="ARBA00034247"/>
    </source>
</evidence>
<feature type="transmembrane region" description="Helical" evidence="4">
    <location>
        <begin position="168"/>
        <end position="192"/>
    </location>
</feature>
<dbReference type="Proteomes" id="UP000185753">
    <property type="component" value="Unassembled WGS sequence"/>
</dbReference>
<keyword evidence="4" id="KW-1133">Transmembrane helix</keyword>
<organism evidence="6 7">
    <name type="scientific">Acinetobacter gandensis</name>
    <dbReference type="NCBI Taxonomy" id="1443941"/>
    <lineage>
        <taxon>Bacteria</taxon>
        <taxon>Pseudomonadati</taxon>
        <taxon>Pseudomonadota</taxon>
        <taxon>Gammaproteobacteria</taxon>
        <taxon>Moraxellales</taxon>
        <taxon>Moraxellaceae</taxon>
        <taxon>Acinetobacter</taxon>
    </lineage>
</organism>
<accession>A0A1A7R8K0</accession>
<evidence type="ECO:0000256" key="1">
    <source>
        <dbReference type="ARBA" id="ARBA00001946"/>
    </source>
</evidence>
<dbReference type="GO" id="GO:0052621">
    <property type="term" value="F:diguanylate cyclase activity"/>
    <property type="evidence" value="ECO:0007669"/>
    <property type="project" value="UniProtKB-EC"/>
</dbReference>
<evidence type="ECO:0000256" key="4">
    <source>
        <dbReference type="SAM" id="Phobius"/>
    </source>
</evidence>
<dbReference type="SMART" id="SM00267">
    <property type="entry name" value="GGDEF"/>
    <property type="match status" value="1"/>
</dbReference>
<dbReference type="Gene3D" id="3.30.70.270">
    <property type="match status" value="1"/>
</dbReference>
<feature type="transmembrane region" description="Helical" evidence="4">
    <location>
        <begin position="78"/>
        <end position="94"/>
    </location>
</feature>
<dbReference type="CDD" id="cd01949">
    <property type="entry name" value="GGDEF"/>
    <property type="match status" value="1"/>
</dbReference>
<evidence type="ECO:0000256" key="2">
    <source>
        <dbReference type="ARBA" id="ARBA00012528"/>
    </source>
</evidence>
<keyword evidence="4" id="KW-0812">Transmembrane</keyword>
<feature type="transmembrane region" description="Helical" evidence="4">
    <location>
        <begin position="127"/>
        <end position="148"/>
    </location>
</feature>
<comment type="cofactor">
    <cofactor evidence="1">
        <name>Mg(2+)</name>
        <dbReference type="ChEBI" id="CHEBI:18420"/>
    </cofactor>
</comment>
<name>A0A1A7R8K0_9GAMM</name>
<dbReference type="PANTHER" id="PTHR45138">
    <property type="entry name" value="REGULATORY COMPONENTS OF SENSORY TRANSDUCTION SYSTEM"/>
    <property type="match status" value="1"/>
</dbReference>
<sequence length="373" mass="43015">MNWSDYDKGRLLLIFGILAQFSVLRWSVANFYYSENVIWFDPAALKMRILIGSLVLSMFALLAALSFWFKKNKPFRTFFSYFAPVLFGFGMIYGGYMVGIYSPATMAGTVNLLLVGLVFYRPIIMLVIMFPITIFIGVICYLTAQNRLDYAPIFSPLLNQSSFYDNSFWLLSMAELYLPILLVSALFFQILLMQWRHREQKIEALSRVDGLTNVYNRRFVSHELHQLTHEYEQEFAVVLLDMDYFKQINDQYGHEAGDLVLKRIAQILNDSTRKQDVVGRFGGEEFILILKDQNLEQAIEVAERCRRAIFDEDIILTNQHCLKITASFGVATAVEGTSPELVTRLADQALYLAKQQGRNQVRHFHELTSTDMS</sequence>